<dbReference type="AlphaFoldDB" id="D1AUP2"/>
<feature type="transmembrane region" description="Helical" evidence="2">
    <location>
        <begin position="28"/>
        <end position="48"/>
    </location>
</feature>
<dbReference type="OrthoDB" id="9902905at2"/>
<keyword evidence="2" id="KW-0472">Membrane</keyword>
<dbReference type="Proteomes" id="UP000000630">
    <property type="component" value="Chromosome"/>
</dbReference>
<evidence type="ECO:0000256" key="1">
    <source>
        <dbReference type="SAM" id="MobiDB-lite"/>
    </source>
</evidence>
<gene>
    <name evidence="3" type="ordered locus">ACIS_00700</name>
</gene>
<evidence type="ECO:0000313" key="4">
    <source>
        <dbReference type="Proteomes" id="UP000000630"/>
    </source>
</evidence>
<organism evidence="3 4">
    <name type="scientific">Anaplasma centrale (strain Israel)</name>
    <name type="common">Anaplasma marginale subsp. centrale (strain Israel)</name>
    <dbReference type="NCBI Taxonomy" id="574556"/>
    <lineage>
        <taxon>Bacteria</taxon>
        <taxon>Pseudomonadati</taxon>
        <taxon>Pseudomonadota</taxon>
        <taxon>Alphaproteobacteria</taxon>
        <taxon>Rickettsiales</taxon>
        <taxon>Anaplasmataceae</taxon>
        <taxon>Anaplasma</taxon>
    </lineage>
</organism>
<keyword evidence="4" id="KW-1185">Reference proteome</keyword>
<sequence>MRRRYYGDDDETSCCGFISEMLPTIQEASLVLSFVFFVGMAVSVALLHTHVPQDIAKLCAAAFAAAAGLCVLVLCITTIAMVVSKARNEHTRYGNDASIRDGVANVFVFDAEGSSSLSQSSSSEQAHARTLDEQSLLITDNPTAAPQACQMRKESTRKVMVISATPVGDQAEREGNAERRPPAH</sequence>
<evidence type="ECO:0008006" key="5">
    <source>
        <dbReference type="Google" id="ProtNLM"/>
    </source>
</evidence>
<keyword evidence="2" id="KW-0812">Transmembrane</keyword>
<accession>D1AUP2</accession>
<evidence type="ECO:0000256" key="2">
    <source>
        <dbReference type="SAM" id="Phobius"/>
    </source>
</evidence>
<feature type="region of interest" description="Disordered" evidence="1">
    <location>
        <begin position="164"/>
        <end position="184"/>
    </location>
</feature>
<feature type="transmembrane region" description="Helical" evidence="2">
    <location>
        <begin position="60"/>
        <end position="83"/>
    </location>
</feature>
<protein>
    <recommendedName>
        <fullName evidence="5">Transmembrane protein</fullName>
    </recommendedName>
</protein>
<dbReference type="KEGG" id="acn:ACIS_00700"/>
<dbReference type="EMBL" id="CP001759">
    <property type="protein sequence ID" value="ACZ49270.1"/>
    <property type="molecule type" value="Genomic_DNA"/>
</dbReference>
<dbReference type="HOGENOM" id="CLU_1465345_0_0_5"/>
<feature type="compositionally biased region" description="Basic and acidic residues" evidence="1">
    <location>
        <begin position="170"/>
        <end position="184"/>
    </location>
</feature>
<evidence type="ECO:0000313" key="3">
    <source>
        <dbReference type="EMBL" id="ACZ49270.1"/>
    </source>
</evidence>
<name>D1AUP2_ANACI</name>
<reference evidence="3 4" key="1">
    <citation type="journal article" date="2010" name="J. Bacteriol.">
        <title>Complete genome sequence of Anaplasma marginale subsp. centrale.</title>
        <authorList>
            <person name="Herndon D.R."/>
            <person name="Palmer G.H."/>
            <person name="Shkap V."/>
            <person name="Knowles D.P. Jr."/>
            <person name="Brayton K.A."/>
        </authorList>
    </citation>
    <scope>NUCLEOTIDE SEQUENCE [LARGE SCALE GENOMIC DNA]</scope>
    <source>
        <strain evidence="3 4">Israel</strain>
    </source>
</reference>
<dbReference type="RefSeq" id="WP_012880727.1">
    <property type="nucleotide sequence ID" value="NC_013532.1"/>
</dbReference>
<keyword evidence="2" id="KW-1133">Transmembrane helix</keyword>
<proteinExistence type="predicted"/>